<evidence type="ECO:0000313" key="2">
    <source>
        <dbReference type="Proteomes" id="UP000887104"/>
    </source>
</evidence>
<comment type="caution">
    <text evidence="1">The sequence shown here is derived from an EMBL/GenBank/DDBJ whole genome shotgun (WGS) entry which is preliminary data.</text>
</comment>
<keyword evidence="2" id="KW-1185">Reference proteome</keyword>
<dbReference type="RefSeq" id="WP_220782284.1">
    <property type="nucleotide sequence ID" value="NZ_BPEY01000070.1"/>
</dbReference>
<dbReference type="Pfam" id="PF22098">
    <property type="entry name" value="DUF6942"/>
    <property type="match status" value="1"/>
</dbReference>
<sequence>MHKNNRIIGQSAASRCFYLPTAPKLDASWCAQGSDAVEQLIKANGNHWRKIMTIMAKLSVWNTDWKTYRDLQLLKQNESIAIEAIKLNAHSQLHFVCGQQSAQRLQLNLEEFKPLIGTEALIRKHINQPIYLCPYLDYRQFPNRYIDTVRQSVGLPLLS</sequence>
<organism evidence="1 2">
    <name type="scientific">Shewanella sairae</name>
    <dbReference type="NCBI Taxonomy" id="190310"/>
    <lineage>
        <taxon>Bacteria</taxon>
        <taxon>Pseudomonadati</taxon>
        <taxon>Pseudomonadota</taxon>
        <taxon>Gammaproteobacteria</taxon>
        <taxon>Alteromonadales</taxon>
        <taxon>Shewanellaceae</taxon>
        <taxon>Shewanella</taxon>
    </lineage>
</organism>
<reference evidence="1" key="1">
    <citation type="submission" date="2021-05" db="EMBL/GenBank/DDBJ databases">
        <title>Molecular characterization for Shewanella algae harboring chromosomal blaOXA-55-like strains isolated from clinical and environment sample.</title>
        <authorList>
            <person name="Ohama Y."/>
            <person name="Aoki K."/>
            <person name="Harada S."/>
            <person name="Moriya K."/>
            <person name="Ishii Y."/>
            <person name="Tateda K."/>
        </authorList>
    </citation>
    <scope>NUCLEOTIDE SEQUENCE</scope>
    <source>
        <strain evidence="1">JCM 11563</strain>
    </source>
</reference>
<evidence type="ECO:0000313" key="1">
    <source>
        <dbReference type="EMBL" id="GIU49492.1"/>
    </source>
</evidence>
<protein>
    <submittedName>
        <fullName evidence="1">Uncharacterized protein</fullName>
    </submittedName>
</protein>
<gene>
    <name evidence="1" type="ORF">TUM4438_33220</name>
</gene>
<dbReference type="InterPro" id="IPR054222">
    <property type="entry name" value="DUF6942"/>
</dbReference>
<proteinExistence type="predicted"/>
<accession>A0ABQ4PMM4</accession>
<dbReference type="EMBL" id="BPEY01000070">
    <property type="protein sequence ID" value="GIU49492.1"/>
    <property type="molecule type" value="Genomic_DNA"/>
</dbReference>
<dbReference type="Proteomes" id="UP000887104">
    <property type="component" value="Unassembled WGS sequence"/>
</dbReference>
<name>A0ABQ4PMM4_9GAMM</name>